<dbReference type="EMBL" id="FNUT01000010">
    <property type="protein sequence ID" value="SEG60835.1"/>
    <property type="molecule type" value="Genomic_DNA"/>
</dbReference>
<dbReference type="AlphaFoldDB" id="A0A1H6BK56"/>
<organism evidence="1 2">
    <name type="scientific">Sphingobacterium lactis</name>
    <dbReference type="NCBI Taxonomy" id="797291"/>
    <lineage>
        <taxon>Bacteria</taxon>
        <taxon>Pseudomonadati</taxon>
        <taxon>Bacteroidota</taxon>
        <taxon>Sphingobacteriia</taxon>
        <taxon>Sphingobacteriales</taxon>
        <taxon>Sphingobacteriaceae</taxon>
        <taxon>Sphingobacterium</taxon>
    </lineage>
</organism>
<evidence type="ECO:0008006" key="3">
    <source>
        <dbReference type="Google" id="ProtNLM"/>
    </source>
</evidence>
<accession>A0A1H6BK56</accession>
<dbReference type="InterPro" id="IPR034660">
    <property type="entry name" value="DinB/YfiT-like"/>
</dbReference>
<sequence>MAAIEVFALRIEQLDQDILTSTFVKKEYGDFERNIDGQIEHAYYHLGQIVLLKKIITSHNGVF</sequence>
<dbReference type="InterPro" id="IPR011466">
    <property type="entry name" value="DUF1572"/>
</dbReference>
<dbReference type="Proteomes" id="UP000236731">
    <property type="component" value="Unassembled WGS sequence"/>
</dbReference>
<evidence type="ECO:0000313" key="2">
    <source>
        <dbReference type="Proteomes" id="UP000236731"/>
    </source>
</evidence>
<dbReference type="RefSeq" id="WP_103907264.1">
    <property type="nucleotide sequence ID" value="NZ_CP049246.1"/>
</dbReference>
<proteinExistence type="predicted"/>
<keyword evidence="2" id="KW-1185">Reference proteome</keyword>
<evidence type="ECO:0000313" key="1">
    <source>
        <dbReference type="EMBL" id="SEG60835.1"/>
    </source>
</evidence>
<name>A0A1H6BK56_9SPHI</name>
<reference evidence="2" key="1">
    <citation type="submission" date="2016-10" db="EMBL/GenBank/DDBJ databases">
        <authorList>
            <person name="Varghese N."/>
            <person name="Submissions S."/>
        </authorList>
    </citation>
    <scope>NUCLEOTIDE SEQUENCE [LARGE SCALE GENOMIC DNA]</scope>
    <source>
        <strain evidence="2">DSM 22361</strain>
    </source>
</reference>
<gene>
    <name evidence="1" type="ORF">SAMN05421877_110145</name>
</gene>
<dbReference type="SUPFAM" id="SSF109854">
    <property type="entry name" value="DinB/YfiT-like putative metalloenzymes"/>
    <property type="match status" value="1"/>
</dbReference>
<protein>
    <recommendedName>
        <fullName evidence="3">DUF1572 domain-containing protein</fullName>
    </recommendedName>
</protein>
<dbReference type="Pfam" id="PF07609">
    <property type="entry name" value="DUF1572"/>
    <property type="match status" value="1"/>
</dbReference>